<evidence type="ECO:0000256" key="7">
    <source>
        <dbReference type="ARBA" id="ARBA00022763"/>
    </source>
</evidence>
<keyword evidence="11" id="KW-0496">Mitochondrion</keyword>
<evidence type="ECO:0000256" key="13">
    <source>
        <dbReference type="ARBA" id="ARBA00023242"/>
    </source>
</evidence>
<reference evidence="17" key="3">
    <citation type="journal article" date="2014" name="Nature">
        <title>Elephant shark genome provides unique insights into gnathostome evolution.</title>
        <authorList>
            <consortium name="International Elephant Shark Genome Sequencing Consortium"/>
            <person name="Venkatesh B."/>
            <person name="Lee A.P."/>
            <person name="Ravi V."/>
            <person name="Maurya A.K."/>
            <person name="Lian M.M."/>
            <person name="Swann J.B."/>
            <person name="Ohta Y."/>
            <person name="Flajnik M.F."/>
            <person name="Sutoh Y."/>
            <person name="Kasahara M."/>
            <person name="Hoon S."/>
            <person name="Gangu V."/>
            <person name="Roy S.W."/>
            <person name="Irimia M."/>
            <person name="Korzh V."/>
            <person name="Kondrychyn I."/>
            <person name="Lim Z.W."/>
            <person name="Tay B.H."/>
            <person name="Tohari S."/>
            <person name="Kong K.W."/>
            <person name="Ho S."/>
            <person name="Lorente-Galdos B."/>
            <person name="Quilez J."/>
            <person name="Marques-Bonet T."/>
            <person name="Raney B.J."/>
            <person name="Ingham P.W."/>
            <person name="Tay A."/>
            <person name="Hillier L.W."/>
            <person name="Minx P."/>
            <person name="Boehm T."/>
            <person name="Wilson R.K."/>
            <person name="Brenner S."/>
            <person name="Warren W.C."/>
        </authorList>
    </citation>
    <scope>NUCLEOTIDE SEQUENCE [LARGE SCALE GENOMIC DNA]</scope>
</reference>
<sequence length="106" mass="12190">FIDLCILLGCDYCETIRGIGPKRAIELIRQHRCIEEVLKHIDGNKYTVPGDWAYSQARSLFLTPDVVNVDDVELKWTEPEEDKLVSFLCEDKGFRSVRGVEGECER</sequence>
<dbReference type="FunFam" id="1.10.150.20:FF:000009">
    <property type="entry name" value="Flap endonuclease 1"/>
    <property type="match status" value="1"/>
</dbReference>
<keyword evidence="6" id="KW-0255">Endonuclease</keyword>
<keyword evidence="13" id="KW-0539">Nucleus</keyword>
<accession>A0A4W3GJZ5</accession>
<dbReference type="STRING" id="7868.ENSCMIP00000003165"/>
<dbReference type="GO" id="GO:0000287">
    <property type="term" value="F:magnesium ion binding"/>
    <property type="evidence" value="ECO:0007669"/>
    <property type="project" value="TreeGrafter"/>
</dbReference>
<keyword evidence="4" id="KW-0540">Nuclease</keyword>
<dbReference type="SUPFAM" id="SSF47807">
    <property type="entry name" value="5' to 3' exonuclease, C-terminal subdomain"/>
    <property type="match status" value="1"/>
</dbReference>
<evidence type="ECO:0000256" key="3">
    <source>
        <dbReference type="ARBA" id="ARBA00022705"/>
    </source>
</evidence>
<reference evidence="16" key="4">
    <citation type="submission" date="2025-08" db="UniProtKB">
        <authorList>
            <consortium name="Ensembl"/>
        </authorList>
    </citation>
    <scope>IDENTIFICATION</scope>
</reference>
<evidence type="ECO:0000256" key="8">
    <source>
        <dbReference type="ARBA" id="ARBA00022801"/>
    </source>
</evidence>
<reference evidence="17" key="1">
    <citation type="journal article" date="2006" name="Science">
        <title>Ancient noncoding elements conserved in the human genome.</title>
        <authorList>
            <person name="Venkatesh B."/>
            <person name="Kirkness E.F."/>
            <person name="Loh Y.H."/>
            <person name="Halpern A.L."/>
            <person name="Lee A.P."/>
            <person name="Johnson J."/>
            <person name="Dandona N."/>
            <person name="Viswanathan L.D."/>
            <person name="Tay A."/>
            <person name="Venter J.C."/>
            <person name="Strausberg R.L."/>
            <person name="Brenner S."/>
        </authorList>
    </citation>
    <scope>NUCLEOTIDE SEQUENCE [LARGE SCALE GENOMIC DNA]</scope>
</reference>
<keyword evidence="3" id="KW-0235">DNA replication</keyword>
<evidence type="ECO:0000313" key="17">
    <source>
        <dbReference type="Proteomes" id="UP000314986"/>
    </source>
</evidence>
<keyword evidence="17" id="KW-1185">Reference proteome</keyword>
<dbReference type="Proteomes" id="UP000314986">
    <property type="component" value="Unassembled WGS sequence"/>
</dbReference>
<evidence type="ECO:0000256" key="15">
    <source>
        <dbReference type="ARBA" id="ARBA00034726"/>
    </source>
</evidence>
<evidence type="ECO:0000256" key="4">
    <source>
        <dbReference type="ARBA" id="ARBA00022722"/>
    </source>
</evidence>
<dbReference type="Gene3D" id="1.10.150.20">
    <property type="entry name" value="5' to 3' exonuclease, C-terminal subdomain"/>
    <property type="match status" value="1"/>
</dbReference>
<evidence type="ECO:0000256" key="10">
    <source>
        <dbReference type="ARBA" id="ARBA00022842"/>
    </source>
</evidence>
<dbReference type="InterPro" id="IPR036279">
    <property type="entry name" value="5-3_exonuclease_C_sf"/>
</dbReference>
<reference evidence="17" key="2">
    <citation type="journal article" date="2007" name="PLoS Biol.">
        <title>Survey sequencing and comparative analysis of the elephant shark (Callorhinchus milii) genome.</title>
        <authorList>
            <person name="Venkatesh B."/>
            <person name="Kirkness E.F."/>
            <person name="Loh Y.H."/>
            <person name="Halpern A.L."/>
            <person name="Lee A.P."/>
            <person name="Johnson J."/>
            <person name="Dandona N."/>
            <person name="Viswanathan L.D."/>
            <person name="Tay A."/>
            <person name="Venter J.C."/>
            <person name="Strausberg R.L."/>
            <person name="Brenner S."/>
        </authorList>
    </citation>
    <scope>NUCLEOTIDE SEQUENCE [LARGE SCALE GENOMIC DNA]</scope>
</reference>
<proteinExistence type="inferred from homology"/>
<keyword evidence="2" id="KW-0597">Phosphoprotein</keyword>
<dbReference type="GO" id="GO:0008409">
    <property type="term" value="F:5'-3' exonuclease activity"/>
    <property type="evidence" value="ECO:0007669"/>
    <property type="project" value="TreeGrafter"/>
</dbReference>
<dbReference type="GO" id="GO:0006281">
    <property type="term" value="P:DNA repair"/>
    <property type="evidence" value="ECO:0007669"/>
    <property type="project" value="UniProtKB-KW"/>
</dbReference>
<comment type="similarity">
    <text evidence="15">Belongs to the XPG/RAD2 endonuclease family. FEN1 subfamily.</text>
</comment>
<keyword evidence="7" id="KW-0227">DNA damage</keyword>
<keyword evidence="12" id="KW-0234">DNA repair</keyword>
<dbReference type="InParanoid" id="A0A4W3GJZ5"/>
<dbReference type="GO" id="GO:0030145">
    <property type="term" value="F:manganese ion binding"/>
    <property type="evidence" value="ECO:0007669"/>
    <property type="project" value="TreeGrafter"/>
</dbReference>
<dbReference type="AlphaFoldDB" id="A0A4W3GJZ5"/>
<evidence type="ECO:0000256" key="2">
    <source>
        <dbReference type="ARBA" id="ARBA00022553"/>
    </source>
</evidence>
<evidence type="ECO:0000256" key="11">
    <source>
        <dbReference type="ARBA" id="ARBA00023128"/>
    </source>
</evidence>
<dbReference type="GO" id="GO:0005634">
    <property type="term" value="C:nucleus"/>
    <property type="evidence" value="ECO:0007669"/>
    <property type="project" value="TreeGrafter"/>
</dbReference>
<dbReference type="GO" id="GO:0017108">
    <property type="term" value="F:5'-flap endonuclease activity"/>
    <property type="evidence" value="ECO:0007669"/>
    <property type="project" value="TreeGrafter"/>
</dbReference>
<evidence type="ECO:0000256" key="5">
    <source>
        <dbReference type="ARBA" id="ARBA00022723"/>
    </source>
</evidence>
<organism evidence="16 17">
    <name type="scientific">Callorhinchus milii</name>
    <name type="common">Ghost shark</name>
    <dbReference type="NCBI Taxonomy" id="7868"/>
    <lineage>
        <taxon>Eukaryota</taxon>
        <taxon>Metazoa</taxon>
        <taxon>Chordata</taxon>
        <taxon>Craniata</taxon>
        <taxon>Vertebrata</taxon>
        <taxon>Chondrichthyes</taxon>
        <taxon>Holocephali</taxon>
        <taxon>Chimaeriformes</taxon>
        <taxon>Callorhinchidae</taxon>
        <taxon>Callorhinchus</taxon>
    </lineage>
</organism>
<dbReference type="PANTHER" id="PTHR11081">
    <property type="entry name" value="FLAP ENDONUCLEASE FAMILY MEMBER"/>
    <property type="match status" value="1"/>
</dbReference>
<dbReference type="GO" id="GO:0004523">
    <property type="term" value="F:RNA-DNA hybrid ribonuclease activity"/>
    <property type="evidence" value="ECO:0007669"/>
    <property type="project" value="TreeGrafter"/>
</dbReference>
<name>A0A4W3GJZ5_CALMI</name>
<dbReference type="GeneTree" id="ENSGT00940000155807"/>
<dbReference type="InterPro" id="IPR006084">
    <property type="entry name" value="XPG/Rad2"/>
</dbReference>
<evidence type="ECO:0000313" key="16">
    <source>
        <dbReference type="Ensembl" id="ENSCMIP00000003165.1"/>
    </source>
</evidence>
<dbReference type="GO" id="GO:0003677">
    <property type="term" value="F:DNA binding"/>
    <property type="evidence" value="ECO:0007669"/>
    <property type="project" value="InterPro"/>
</dbReference>
<keyword evidence="8" id="KW-0378">Hydrolase</keyword>
<evidence type="ECO:0000256" key="12">
    <source>
        <dbReference type="ARBA" id="ARBA00023204"/>
    </source>
</evidence>
<dbReference type="SMART" id="SM00279">
    <property type="entry name" value="HhH2"/>
    <property type="match status" value="1"/>
</dbReference>
<dbReference type="PANTHER" id="PTHR11081:SF9">
    <property type="entry name" value="FLAP ENDONUCLEASE 1"/>
    <property type="match status" value="1"/>
</dbReference>
<evidence type="ECO:0000256" key="1">
    <source>
        <dbReference type="ARBA" id="ARBA00001946"/>
    </source>
</evidence>
<keyword evidence="10" id="KW-0460">Magnesium</keyword>
<evidence type="ECO:0000256" key="9">
    <source>
        <dbReference type="ARBA" id="ARBA00022839"/>
    </source>
</evidence>
<dbReference type="CDD" id="cd09907">
    <property type="entry name" value="H3TH_FEN1-Euk"/>
    <property type="match status" value="1"/>
</dbReference>
<evidence type="ECO:0000256" key="6">
    <source>
        <dbReference type="ARBA" id="ARBA00022759"/>
    </source>
</evidence>
<evidence type="ECO:0000256" key="14">
    <source>
        <dbReference type="ARBA" id="ARBA00029382"/>
    </source>
</evidence>
<evidence type="ECO:0008006" key="18">
    <source>
        <dbReference type="Google" id="ProtNLM"/>
    </source>
</evidence>
<protein>
    <recommendedName>
        <fullName evidence="18">XPG-I domain-containing protein</fullName>
    </recommendedName>
</protein>
<comment type="function">
    <text evidence="14">Structure-specific nuclease with 5'-flap endonuclease and 5'-3' exonuclease activities involved in DNA replication and repair. During DNA replication, cleaves the 5'-overhanging flap structure that is generated by displacement synthesis when DNA polymerase encounters the 5'-end of a downstream Okazaki fragment. It enters the flap from the 5'-end and then tracks to cleave the flap base, leaving a nick for ligation. Also involved in the long patch base excision repair (LP-BER) pathway, by cleaving within the apurinic/apyrimidinic (AP) site-terminated flap. Acts as a genome stabilization factor that prevents flaps from equilibrating into structures that lead to duplications and deletions. Also possesses 5'-3' exonuclease activity on nicked or gapped double-stranded DNA, and exhibits RNase H activity. Also involved in replication and repair of rDNA and in repairing mitochondrial DNA.</text>
</comment>
<keyword evidence="5" id="KW-0479">Metal-binding</keyword>
<keyword evidence="9" id="KW-0269">Exonuclease</keyword>
<dbReference type="InterPro" id="IPR008918">
    <property type="entry name" value="HhH2"/>
</dbReference>
<reference evidence="16" key="5">
    <citation type="submission" date="2025-09" db="UniProtKB">
        <authorList>
            <consortium name="Ensembl"/>
        </authorList>
    </citation>
    <scope>IDENTIFICATION</scope>
</reference>
<dbReference type="Ensembl" id="ENSCMIT00000003282.1">
    <property type="protein sequence ID" value="ENSCMIP00000003165.1"/>
    <property type="gene ID" value="ENSCMIG00000001883.1"/>
</dbReference>
<comment type="cofactor">
    <cofactor evidence="1">
        <name>Mg(2+)</name>
        <dbReference type="ChEBI" id="CHEBI:18420"/>
    </cofactor>
</comment>
<dbReference type="GO" id="GO:0006260">
    <property type="term" value="P:DNA replication"/>
    <property type="evidence" value="ECO:0007669"/>
    <property type="project" value="UniProtKB-KW"/>
</dbReference>